<organism evidence="1 2">
    <name type="scientific">Crenichthys baileyi</name>
    <name type="common">White River springfish</name>
    <dbReference type="NCBI Taxonomy" id="28760"/>
    <lineage>
        <taxon>Eukaryota</taxon>
        <taxon>Metazoa</taxon>
        <taxon>Chordata</taxon>
        <taxon>Craniata</taxon>
        <taxon>Vertebrata</taxon>
        <taxon>Euteleostomi</taxon>
        <taxon>Actinopterygii</taxon>
        <taxon>Neopterygii</taxon>
        <taxon>Teleostei</taxon>
        <taxon>Neoteleostei</taxon>
        <taxon>Acanthomorphata</taxon>
        <taxon>Ovalentaria</taxon>
        <taxon>Atherinomorphae</taxon>
        <taxon>Cyprinodontiformes</taxon>
        <taxon>Goodeidae</taxon>
        <taxon>Crenichthys</taxon>
    </lineage>
</organism>
<gene>
    <name evidence="1" type="ORF">CRENBAI_000221</name>
</gene>
<accession>A0AAV9QP00</accession>
<evidence type="ECO:0000313" key="2">
    <source>
        <dbReference type="Proteomes" id="UP001311232"/>
    </source>
</evidence>
<reference evidence="1 2" key="1">
    <citation type="submission" date="2021-06" db="EMBL/GenBank/DDBJ databases">
        <authorList>
            <person name="Palmer J.M."/>
        </authorList>
    </citation>
    <scope>NUCLEOTIDE SEQUENCE [LARGE SCALE GENOMIC DNA]</scope>
    <source>
        <strain evidence="1 2">MEX-2019</strain>
        <tissue evidence="1">Muscle</tissue>
    </source>
</reference>
<dbReference type="EMBL" id="JAHHUM010002972">
    <property type="protein sequence ID" value="KAK5599024.1"/>
    <property type="molecule type" value="Genomic_DNA"/>
</dbReference>
<name>A0AAV9QP00_9TELE</name>
<evidence type="ECO:0000313" key="1">
    <source>
        <dbReference type="EMBL" id="KAK5599024.1"/>
    </source>
</evidence>
<dbReference type="AlphaFoldDB" id="A0AAV9QP00"/>
<sequence>MWTSEPPAECKIFVETSKKISTLAEIPLTAPALQMVLCFMLRPLLFSALPGSCLPALEGNTFTIKVQFTVCDYWILRTFSDGCDIVNNMAASRKLKGYEAVFTPHQLAMQGFGQLAF</sequence>
<comment type="caution">
    <text evidence="1">The sequence shown here is derived from an EMBL/GenBank/DDBJ whole genome shotgun (WGS) entry which is preliminary data.</text>
</comment>
<dbReference type="Proteomes" id="UP001311232">
    <property type="component" value="Unassembled WGS sequence"/>
</dbReference>
<keyword evidence="2" id="KW-1185">Reference proteome</keyword>
<protein>
    <submittedName>
        <fullName evidence="1">Uncharacterized protein</fullName>
    </submittedName>
</protein>
<proteinExistence type="predicted"/>